<proteinExistence type="predicted"/>
<dbReference type="EMBL" id="JAGVWC010000010">
    <property type="protein sequence ID" value="MBS3061830.1"/>
    <property type="molecule type" value="Genomic_DNA"/>
</dbReference>
<dbReference type="NCBIfam" id="TIGR00269">
    <property type="entry name" value="TIGR00269 family protein"/>
    <property type="match status" value="1"/>
</dbReference>
<evidence type="ECO:0000259" key="4">
    <source>
        <dbReference type="Pfam" id="PF01171"/>
    </source>
</evidence>
<feature type="binding site" evidence="2">
    <location>
        <position position="290"/>
    </location>
    <ligand>
        <name>Zn(2+)</name>
        <dbReference type="ChEBI" id="CHEBI:29105"/>
        <label>2</label>
    </ligand>
</feature>
<accession>A0A8T4LAV1</accession>
<organism evidence="5 6">
    <name type="scientific">Candidatus Iainarchaeum sp</name>
    <dbReference type="NCBI Taxonomy" id="3101447"/>
    <lineage>
        <taxon>Archaea</taxon>
        <taxon>Candidatus Iainarchaeota</taxon>
        <taxon>Candidatus Iainarchaeia</taxon>
        <taxon>Candidatus Iainarchaeales</taxon>
        <taxon>Candidatus Iainarchaeaceae</taxon>
        <taxon>Candidatus Iainarchaeum</taxon>
    </lineage>
</organism>
<feature type="binding site" evidence="3">
    <location>
        <begin position="56"/>
        <end position="58"/>
    </location>
    <ligand>
        <name>ATP</name>
        <dbReference type="ChEBI" id="CHEBI:30616"/>
    </ligand>
</feature>
<dbReference type="InterPro" id="IPR035107">
    <property type="entry name" value="tRNA_thiolation_TtcA_Ctu1"/>
</dbReference>
<dbReference type="Pfam" id="PF01171">
    <property type="entry name" value="ATP_bind_3"/>
    <property type="match status" value="1"/>
</dbReference>
<evidence type="ECO:0000313" key="5">
    <source>
        <dbReference type="EMBL" id="MBS3061830.1"/>
    </source>
</evidence>
<protein>
    <submittedName>
        <fullName evidence="5">TIGR00269 family protein</fullName>
    </submittedName>
</protein>
<dbReference type="SUPFAM" id="SSF52402">
    <property type="entry name" value="Adenine nucleotide alpha hydrolases-like"/>
    <property type="match status" value="1"/>
</dbReference>
<dbReference type="InterPro" id="IPR011063">
    <property type="entry name" value="TilS/TtcA_N"/>
</dbReference>
<reference evidence="5" key="1">
    <citation type="submission" date="2021-03" db="EMBL/GenBank/DDBJ databases">
        <authorList>
            <person name="Jaffe A."/>
        </authorList>
    </citation>
    <scope>NUCLEOTIDE SEQUENCE</scope>
    <source>
        <strain evidence="5">RIFCSPLOWO2_01_FULL_AR10_48_17</strain>
    </source>
</reference>
<dbReference type="InterPro" id="IPR000541">
    <property type="entry name" value="Ncs6/Tuc1/Ctu1"/>
</dbReference>
<sequence length="338" mass="38510">METKTCERCQKTAKVHVPYGPHWFCAEHFNHFFENRFRETIRKHNLVRYGEKILIALSGGKDSMVLLHQLHKHFGKQNELHCLIIDEGIPGYRDKAIRLATDYCKQLGVPFTVVSHEKEFGVTNAQVASTLENTTERLGKSVCSYCGTFRKTLMNKYAKQLGAQKLATGHNLDDESQSVLMNVFDNDVQKLLSLSPKADHLSDDLVVPRIKPLYETPEKDIITFASLNEIPHYSDECCPYSYKAKRNDFRQLLNSFEHKYPGTKHSVLRFLQDIQHAVPAPGKKSQLKPCPECSEPATGVLCQACQKKKIIRQYVGMKKNKIKVKPIDALTCNETKGM</sequence>
<feature type="binding site" evidence="2">
    <location>
        <position position="28"/>
    </location>
    <ligand>
        <name>Zn(2+)</name>
        <dbReference type="ChEBI" id="CHEBI:29105"/>
        <label>1</label>
    </ligand>
</feature>
<dbReference type="AlphaFoldDB" id="A0A8T4LAV1"/>
<feature type="binding site" evidence="2">
    <location>
        <position position="293"/>
    </location>
    <ligand>
        <name>Zn(2+)</name>
        <dbReference type="ChEBI" id="CHEBI:29105"/>
        <label>2</label>
    </ligand>
</feature>
<dbReference type="GO" id="GO:0046872">
    <property type="term" value="F:metal ion binding"/>
    <property type="evidence" value="ECO:0007669"/>
    <property type="project" value="UniProtKB-KW"/>
</dbReference>
<keyword evidence="2" id="KW-0479">Metal-binding</keyword>
<feature type="binding site" evidence="2">
    <location>
        <position position="25"/>
    </location>
    <ligand>
        <name>Zn(2+)</name>
        <dbReference type="ChEBI" id="CHEBI:29105"/>
        <label>1</label>
    </ligand>
</feature>
<name>A0A8T4LAV1_9ARCH</name>
<feature type="domain" description="tRNA(Ile)-lysidine/2-thiocytidine synthase N-terminal" evidence="4">
    <location>
        <begin position="52"/>
        <end position="251"/>
    </location>
</feature>
<dbReference type="Gene3D" id="3.40.50.620">
    <property type="entry name" value="HUPs"/>
    <property type="match status" value="1"/>
</dbReference>
<evidence type="ECO:0000313" key="6">
    <source>
        <dbReference type="Proteomes" id="UP000675968"/>
    </source>
</evidence>
<dbReference type="GO" id="GO:0016740">
    <property type="term" value="F:transferase activity"/>
    <property type="evidence" value="ECO:0007669"/>
    <property type="project" value="UniProtKB-KW"/>
</dbReference>
<dbReference type="GO" id="GO:0002143">
    <property type="term" value="P:tRNA wobble position uridine thiolation"/>
    <property type="evidence" value="ECO:0007669"/>
    <property type="project" value="TreeGrafter"/>
</dbReference>
<feature type="binding site" evidence="3">
    <location>
        <position position="169"/>
    </location>
    <ligand>
        <name>ATP</name>
        <dbReference type="ChEBI" id="CHEBI:30616"/>
    </ligand>
</feature>
<gene>
    <name evidence="5" type="ORF">J4215_04580</name>
</gene>
<dbReference type="PANTHER" id="PTHR11807">
    <property type="entry name" value="ATPASES OF THE PP SUPERFAMILY-RELATED"/>
    <property type="match status" value="1"/>
</dbReference>
<dbReference type="PANTHER" id="PTHR11807:SF12">
    <property type="entry name" value="CYTOPLASMIC TRNA 2-THIOLATION PROTEIN 1"/>
    <property type="match status" value="1"/>
</dbReference>
<feature type="binding site" evidence="2">
    <location>
        <position position="305"/>
    </location>
    <ligand>
        <name>Zn(2+)</name>
        <dbReference type="ChEBI" id="CHEBI:29105"/>
        <label>2</label>
    </ligand>
</feature>
<keyword evidence="3" id="KW-0067">ATP-binding</keyword>
<feature type="binding site" evidence="3">
    <location>
        <position position="62"/>
    </location>
    <ligand>
        <name>ATP</name>
        <dbReference type="ChEBI" id="CHEBI:30616"/>
    </ligand>
</feature>
<feature type="binding site" evidence="3">
    <location>
        <position position="174"/>
    </location>
    <ligand>
        <name>ATP</name>
        <dbReference type="ChEBI" id="CHEBI:30616"/>
    </ligand>
</feature>
<evidence type="ECO:0000256" key="2">
    <source>
        <dbReference type="PIRSR" id="PIRSR004976-50"/>
    </source>
</evidence>
<evidence type="ECO:0000256" key="1">
    <source>
        <dbReference type="ARBA" id="ARBA00022679"/>
    </source>
</evidence>
<dbReference type="GO" id="GO:0002144">
    <property type="term" value="C:cytosolic tRNA wobble base thiouridylase complex"/>
    <property type="evidence" value="ECO:0007669"/>
    <property type="project" value="TreeGrafter"/>
</dbReference>
<feature type="binding site" evidence="2">
    <location>
        <position position="302"/>
    </location>
    <ligand>
        <name>Zn(2+)</name>
        <dbReference type="ChEBI" id="CHEBI:29105"/>
        <label>2</label>
    </ligand>
</feature>
<keyword evidence="1" id="KW-0808">Transferase</keyword>
<evidence type="ECO:0000256" key="3">
    <source>
        <dbReference type="PIRSR" id="PIRSR004976-51"/>
    </source>
</evidence>
<feature type="binding site" evidence="2">
    <location>
        <position position="6"/>
    </location>
    <ligand>
        <name>Zn(2+)</name>
        <dbReference type="ChEBI" id="CHEBI:29105"/>
        <label>1</label>
    </ligand>
</feature>
<comment type="caution">
    <text evidence="5">The sequence shown here is derived from an EMBL/GenBank/DDBJ whole genome shotgun (WGS) entry which is preliminary data.</text>
</comment>
<keyword evidence="3" id="KW-0547">Nucleotide-binding</keyword>
<dbReference type="PIRSF" id="PIRSF004976">
    <property type="entry name" value="ATPase_YdaO"/>
    <property type="match status" value="1"/>
</dbReference>
<feature type="binding site" evidence="2">
    <location>
        <position position="9"/>
    </location>
    <ligand>
        <name>Zn(2+)</name>
        <dbReference type="ChEBI" id="CHEBI:29105"/>
        <label>1</label>
    </ligand>
</feature>
<dbReference type="InterPro" id="IPR014729">
    <property type="entry name" value="Rossmann-like_a/b/a_fold"/>
</dbReference>
<dbReference type="GO" id="GO:0000049">
    <property type="term" value="F:tRNA binding"/>
    <property type="evidence" value="ECO:0007669"/>
    <property type="project" value="InterPro"/>
</dbReference>
<reference evidence="5" key="2">
    <citation type="submission" date="2021-05" db="EMBL/GenBank/DDBJ databases">
        <title>Protein family content uncovers lineage relationships and bacterial pathway maintenance mechanisms in DPANN archaea.</title>
        <authorList>
            <person name="Castelle C.J."/>
            <person name="Meheust R."/>
            <person name="Jaffe A.L."/>
            <person name="Seitz K."/>
            <person name="Gong X."/>
            <person name="Baker B.J."/>
            <person name="Banfield J.F."/>
        </authorList>
    </citation>
    <scope>NUCLEOTIDE SEQUENCE</scope>
    <source>
        <strain evidence="5">RIFCSPLOWO2_01_FULL_AR10_48_17</strain>
    </source>
</reference>
<dbReference type="Proteomes" id="UP000675968">
    <property type="component" value="Unassembled WGS sequence"/>
</dbReference>
<feature type="binding site" evidence="3">
    <location>
        <position position="85"/>
    </location>
    <ligand>
        <name>ATP</name>
        <dbReference type="ChEBI" id="CHEBI:30616"/>
    </ligand>
</feature>
<dbReference type="GO" id="GO:0005524">
    <property type="term" value="F:ATP binding"/>
    <property type="evidence" value="ECO:0007669"/>
    <property type="project" value="UniProtKB-KW"/>
</dbReference>
<keyword evidence="2" id="KW-0862">Zinc</keyword>